<organism evidence="2 3">
    <name type="scientific">Pseudomonas nitroreducens</name>
    <dbReference type="NCBI Taxonomy" id="46680"/>
    <lineage>
        <taxon>Bacteria</taxon>
        <taxon>Pseudomonadati</taxon>
        <taxon>Pseudomonadota</taxon>
        <taxon>Gammaproteobacteria</taxon>
        <taxon>Pseudomonadales</taxon>
        <taxon>Pseudomonadaceae</taxon>
        <taxon>Pseudomonas</taxon>
    </lineage>
</organism>
<dbReference type="EMBL" id="JACHLI010000026">
    <property type="protein sequence ID" value="MBB4866282.1"/>
    <property type="molecule type" value="Genomic_DNA"/>
</dbReference>
<comment type="caution">
    <text evidence="2">The sequence shown here is derived from an EMBL/GenBank/DDBJ whole genome shotgun (WGS) entry which is preliminary data.</text>
</comment>
<name>A0A7W7KNY1_PSENT</name>
<dbReference type="RefSeq" id="WP_221455119.1">
    <property type="nucleotide sequence ID" value="NZ_JACHLI010000026.1"/>
</dbReference>
<evidence type="ECO:0000313" key="2">
    <source>
        <dbReference type="EMBL" id="MBB4866282.1"/>
    </source>
</evidence>
<sequence>MNHSAMTTKRMEISSTPLLRQAPPLRPSPAALRQWIALWQARAQLRRQLARMARANPHLIADIGLTREQVAAEIAKPFWRV</sequence>
<proteinExistence type="predicted"/>
<accession>A0A7W7KNY1</accession>
<reference evidence="2 3" key="1">
    <citation type="submission" date="2020-08" db="EMBL/GenBank/DDBJ databases">
        <title>Functional genomics of gut bacteria from endangered species of beetles.</title>
        <authorList>
            <person name="Carlos-Shanley C."/>
        </authorList>
    </citation>
    <scope>NUCLEOTIDE SEQUENCE [LARGE SCALE GENOMIC DNA]</scope>
    <source>
        <strain evidence="2 3">S00179</strain>
    </source>
</reference>
<evidence type="ECO:0000256" key="1">
    <source>
        <dbReference type="SAM" id="MobiDB-lite"/>
    </source>
</evidence>
<dbReference type="Proteomes" id="UP000566995">
    <property type="component" value="Unassembled WGS sequence"/>
</dbReference>
<feature type="region of interest" description="Disordered" evidence="1">
    <location>
        <begin position="1"/>
        <end position="22"/>
    </location>
</feature>
<protein>
    <submittedName>
        <fullName evidence="2">Uncharacterized protein YjiS (DUF1127 family)</fullName>
    </submittedName>
</protein>
<evidence type="ECO:0000313" key="3">
    <source>
        <dbReference type="Proteomes" id="UP000566995"/>
    </source>
</evidence>
<dbReference type="AlphaFoldDB" id="A0A7W7KNY1"/>
<gene>
    <name evidence="2" type="ORF">HNP46_005187</name>
</gene>